<evidence type="ECO:0000256" key="3">
    <source>
        <dbReference type="ARBA" id="ARBA00023295"/>
    </source>
</evidence>
<dbReference type="PRINTS" id="PR00739">
    <property type="entry name" value="GLHYDRLASE26"/>
</dbReference>
<dbReference type="PANTHER" id="PTHR40079:SF4">
    <property type="entry name" value="GH26 DOMAIN-CONTAINING PROTEIN-RELATED"/>
    <property type="match status" value="1"/>
</dbReference>
<evidence type="ECO:0000256" key="2">
    <source>
        <dbReference type="ARBA" id="ARBA00022801"/>
    </source>
</evidence>
<dbReference type="AlphaFoldDB" id="A0A1I7KXS2"/>
<feature type="domain" description="GH26" evidence="10">
    <location>
        <begin position="33"/>
        <end position="371"/>
    </location>
</feature>
<evidence type="ECO:0000259" key="10">
    <source>
        <dbReference type="PROSITE" id="PS51764"/>
    </source>
</evidence>
<evidence type="ECO:0000256" key="4">
    <source>
        <dbReference type="PIRSR" id="PIRSR018168-1"/>
    </source>
</evidence>
<dbReference type="GO" id="GO:0016985">
    <property type="term" value="F:mannan endo-1,4-beta-mannosidase activity"/>
    <property type="evidence" value="ECO:0007669"/>
    <property type="project" value="InterPro"/>
</dbReference>
<dbReference type="STRING" id="388950.GCA_001611675_02894"/>
<feature type="site" description="Plays an important role in maintaining the position of the catalytic nucleophile" evidence="6">
    <location>
        <position position="184"/>
    </location>
</feature>
<evidence type="ECO:0000256" key="6">
    <source>
        <dbReference type="PIRSR" id="PIRSR018168-3"/>
    </source>
</evidence>
<dbReference type="InterPro" id="IPR000805">
    <property type="entry name" value="Glyco_hydro_26"/>
</dbReference>
<feature type="chain" id="PRO_5010267999" evidence="9">
    <location>
        <begin position="22"/>
        <end position="407"/>
    </location>
</feature>
<feature type="binding site" evidence="5">
    <location>
        <position position="190"/>
    </location>
    <ligand>
        <name>substrate</name>
    </ligand>
</feature>
<dbReference type="GO" id="GO:0006080">
    <property type="term" value="P:substituted mannan metabolic process"/>
    <property type="evidence" value="ECO:0007669"/>
    <property type="project" value="InterPro"/>
</dbReference>
<evidence type="ECO:0000313" key="11">
    <source>
        <dbReference type="EMBL" id="SFV02205.1"/>
    </source>
</evidence>
<dbReference type="InterPro" id="IPR022790">
    <property type="entry name" value="GH26_dom"/>
</dbReference>
<organism evidence="11 12">
    <name type="scientific">Pontibacter akesuensis</name>
    <dbReference type="NCBI Taxonomy" id="388950"/>
    <lineage>
        <taxon>Bacteria</taxon>
        <taxon>Pseudomonadati</taxon>
        <taxon>Bacteroidota</taxon>
        <taxon>Cytophagia</taxon>
        <taxon>Cytophagales</taxon>
        <taxon>Hymenobacteraceae</taxon>
        <taxon>Pontibacter</taxon>
    </lineage>
</organism>
<keyword evidence="9" id="KW-0732">Signal</keyword>
<proteinExistence type="inferred from homology"/>
<evidence type="ECO:0000313" key="12">
    <source>
        <dbReference type="Proteomes" id="UP000182491"/>
    </source>
</evidence>
<feature type="region of interest" description="Disordered" evidence="8">
    <location>
        <begin position="387"/>
        <end position="407"/>
    </location>
</feature>
<dbReference type="Proteomes" id="UP000182491">
    <property type="component" value="Unassembled WGS sequence"/>
</dbReference>
<name>A0A1I7KXS2_9BACT</name>
<dbReference type="Pfam" id="PF02156">
    <property type="entry name" value="Glyco_hydro_26"/>
    <property type="match status" value="1"/>
</dbReference>
<keyword evidence="3 7" id="KW-0326">Glycosidase</keyword>
<gene>
    <name evidence="11" type="ORF">SAMN04487941_0090</name>
</gene>
<sequence length="407" mass="45940">MKLYKPLLLATFILCNLAAVAQHAALVDADATRKTVFLYNNLKKLARSGTLFGQHEAMAYGVGWRAMPGRSDVKEISGAYPAVHGWDLGKIGTENSINGVPFEDVHEYIREVYKRGGINTIAWHMDNLASGGNSWDTTHVVKDMLPGGKAHAAYLQKLDLAADFLKKCRANIFTPIPIIFRPYHEHNGDWFWWGKGYTTEAEFVQLWQFTVKYLRDEKNVHNLIYAFSPDRSRMNLAEGKAAYLYGYPGDDNVDIIGLDDYWDMGFEGNTKPIAEQKTDLINSLKLIDSIAKEKGKLAALTETGLDKLPISNWYTSHLLGALEEGLEPLQISYIMVWRNANTGHHYSPYKGHPAENDFRQFTADEQILMEPDIQHLYKRNKPLLSNRAKGRKYSSRQTSHAPSSAGN</sequence>
<feature type="compositionally biased region" description="Polar residues" evidence="8">
    <location>
        <begin position="395"/>
        <end position="407"/>
    </location>
</feature>
<feature type="signal peptide" evidence="9">
    <location>
        <begin position="1"/>
        <end position="21"/>
    </location>
</feature>
<feature type="binding site" evidence="5">
    <location>
        <position position="124"/>
    </location>
    <ligand>
        <name>substrate</name>
    </ligand>
</feature>
<feature type="active site" description="Proton donor" evidence="4 7">
    <location>
        <position position="185"/>
    </location>
</feature>
<dbReference type="PROSITE" id="PS51764">
    <property type="entry name" value="GH26"/>
    <property type="match status" value="1"/>
</dbReference>
<dbReference type="InterPro" id="IPR017853">
    <property type="entry name" value="GH"/>
</dbReference>
<feature type="active site" description="Nucleophile" evidence="4 7">
    <location>
        <position position="302"/>
    </location>
</feature>
<dbReference type="SUPFAM" id="SSF51445">
    <property type="entry name" value="(Trans)glycosidases"/>
    <property type="match status" value="1"/>
</dbReference>
<dbReference type="RefSeq" id="WP_229802271.1">
    <property type="nucleotide sequence ID" value="NZ_BMXC01000005.1"/>
</dbReference>
<accession>A0A1I7KXS2</accession>
<keyword evidence="12" id="KW-1185">Reference proteome</keyword>
<comment type="similarity">
    <text evidence="1 7">Belongs to the glycosyl hydrolase 26 family.</text>
</comment>
<evidence type="ECO:0000256" key="9">
    <source>
        <dbReference type="SAM" id="SignalP"/>
    </source>
</evidence>
<dbReference type="Gene3D" id="3.20.20.80">
    <property type="entry name" value="Glycosidases"/>
    <property type="match status" value="1"/>
</dbReference>
<evidence type="ECO:0000256" key="5">
    <source>
        <dbReference type="PIRSR" id="PIRSR018168-2"/>
    </source>
</evidence>
<dbReference type="InterPro" id="IPR016714">
    <property type="entry name" value="MANB/E"/>
</dbReference>
<protein>
    <submittedName>
        <fullName evidence="11">Mannan endo-1,4-beta-mannosidase</fullName>
    </submittedName>
</protein>
<reference evidence="12" key="1">
    <citation type="submission" date="2016-10" db="EMBL/GenBank/DDBJ databases">
        <authorList>
            <person name="Varghese N."/>
        </authorList>
    </citation>
    <scope>NUCLEOTIDE SEQUENCE [LARGE SCALE GENOMIC DNA]</scope>
    <source>
        <strain evidence="12">DSM 18820</strain>
    </source>
</reference>
<feature type="binding site" evidence="5">
    <location>
        <position position="261"/>
    </location>
    <ligand>
        <name>substrate</name>
    </ligand>
</feature>
<dbReference type="EMBL" id="FPCA01000011">
    <property type="protein sequence ID" value="SFV02205.1"/>
    <property type="molecule type" value="Genomic_DNA"/>
</dbReference>
<evidence type="ECO:0000256" key="7">
    <source>
        <dbReference type="PROSITE-ProRule" id="PRU01100"/>
    </source>
</evidence>
<evidence type="ECO:0000256" key="8">
    <source>
        <dbReference type="SAM" id="MobiDB-lite"/>
    </source>
</evidence>
<dbReference type="PANTHER" id="PTHR40079">
    <property type="entry name" value="MANNAN ENDO-1,4-BETA-MANNOSIDASE E-RELATED"/>
    <property type="match status" value="1"/>
</dbReference>
<dbReference type="PIRSF" id="PIRSF018168">
    <property type="entry name" value="Mannan-1_4-beta-mannosidase"/>
    <property type="match status" value="1"/>
</dbReference>
<evidence type="ECO:0000256" key="1">
    <source>
        <dbReference type="ARBA" id="ARBA00007754"/>
    </source>
</evidence>
<keyword evidence="2 7" id="KW-0378">Hydrolase</keyword>